<keyword evidence="1" id="KW-0472">Membrane</keyword>
<dbReference type="Proteomes" id="UP000824093">
    <property type="component" value="Unassembled WGS sequence"/>
</dbReference>
<protein>
    <submittedName>
        <fullName evidence="2">Uncharacterized protein</fullName>
    </submittedName>
</protein>
<gene>
    <name evidence="2" type="ORF">IAB70_00825</name>
</gene>
<feature type="transmembrane region" description="Helical" evidence="1">
    <location>
        <begin position="104"/>
        <end position="126"/>
    </location>
</feature>
<sequence>MAKGEKEKKKSNADVKWIVSVFISTFLLSILFSFISTNAISNLGLIPAILILVLVILVGIGFDIVGVAVTVANEHEFHAKATKKVKGSKTSIQLIRNSAKVANICADVIGDICGVLSGAISALVTMKITETFGLNFDLQFIISAVVASLTVSGKALGKGVAQKNSTKIVHVVGGVLNKFEHNKEEKSKK</sequence>
<organism evidence="2 3">
    <name type="scientific">Candidatus Merdicola faecigallinarum</name>
    <dbReference type="NCBI Taxonomy" id="2840862"/>
    <lineage>
        <taxon>Bacteria</taxon>
        <taxon>Bacillati</taxon>
        <taxon>Bacillota</taxon>
        <taxon>Clostridia</taxon>
        <taxon>Candidatus Merdicola</taxon>
    </lineage>
</organism>
<feature type="transmembrane region" description="Helical" evidence="1">
    <location>
        <begin position="138"/>
        <end position="157"/>
    </location>
</feature>
<proteinExistence type="predicted"/>
<accession>A0A9D1M092</accession>
<keyword evidence="1" id="KW-1133">Transmembrane helix</keyword>
<feature type="transmembrane region" description="Helical" evidence="1">
    <location>
        <begin position="46"/>
        <end position="72"/>
    </location>
</feature>
<dbReference type="AlphaFoldDB" id="A0A9D1M092"/>
<evidence type="ECO:0000313" key="3">
    <source>
        <dbReference type="Proteomes" id="UP000824093"/>
    </source>
</evidence>
<reference evidence="2" key="1">
    <citation type="submission" date="2020-10" db="EMBL/GenBank/DDBJ databases">
        <authorList>
            <person name="Gilroy R."/>
        </authorList>
    </citation>
    <scope>NUCLEOTIDE SEQUENCE</scope>
    <source>
        <strain evidence="2">CHK195-15760</strain>
    </source>
</reference>
<reference evidence="2" key="2">
    <citation type="journal article" date="2021" name="PeerJ">
        <title>Extensive microbial diversity within the chicken gut microbiome revealed by metagenomics and culture.</title>
        <authorList>
            <person name="Gilroy R."/>
            <person name="Ravi A."/>
            <person name="Getino M."/>
            <person name="Pursley I."/>
            <person name="Horton D.L."/>
            <person name="Alikhan N.F."/>
            <person name="Baker D."/>
            <person name="Gharbi K."/>
            <person name="Hall N."/>
            <person name="Watson M."/>
            <person name="Adriaenssens E.M."/>
            <person name="Foster-Nyarko E."/>
            <person name="Jarju S."/>
            <person name="Secka A."/>
            <person name="Antonio M."/>
            <person name="Oren A."/>
            <person name="Chaudhuri R.R."/>
            <person name="La Ragione R."/>
            <person name="Hildebrand F."/>
            <person name="Pallen M.J."/>
        </authorList>
    </citation>
    <scope>NUCLEOTIDE SEQUENCE</scope>
    <source>
        <strain evidence="2">CHK195-15760</strain>
    </source>
</reference>
<feature type="transmembrane region" description="Helical" evidence="1">
    <location>
        <begin position="21"/>
        <end position="40"/>
    </location>
</feature>
<evidence type="ECO:0000313" key="2">
    <source>
        <dbReference type="EMBL" id="HIU51161.1"/>
    </source>
</evidence>
<name>A0A9D1M092_9FIRM</name>
<evidence type="ECO:0000256" key="1">
    <source>
        <dbReference type="SAM" id="Phobius"/>
    </source>
</evidence>
<comment type="caution">
    <text evidence="2">The sequence shown here is derived from an EMBL/GenBank/DDBJ whole genome shotgun (WGS) entry which is preliminary data.</text>
</comment>
<keyword evidence="1" id="KW-0812">Transmembrane</keyword>
<dbReference type="EMBL" id="DVNH01000006">
    <property type="protein sequence ID" value="HIU51161.1"/>
    <property type="molecule type" value="Genomic_DNA"/>
</dbReference>